<comment type="caution">
    <text evidence="1">The sequence shown here is derived from an EMBL/GenBank/DDBJ whole genome shotgun (WGS) entry which is preliminary data.</text>
</comment>
<sequence length="332" mass="35519">MGPCLAATGLASGLILEVVLRPLVLGVLGRHWPKLRLSGGCPGRDQLRLSGALFDVHAPHLADVNLDAEEFHRGFFPARAVCFVRGREELCWVAGLDHHSGKVVSEKQYFVPGACEVGIGRAARAQTLLAKAQDGGARCYSSHHLAFDGLVGDALGRSELGKLADALPLQEAAVTDALVVLLASPAPVEVVSKSLEELWPLLSSSARFGSRKTSWPTSLQDLVTDLPSTRSAQFRELQWLEAGAPEGPFRAEELRSNLQGAGIEVARALSALRALTTPSAKDDASERASDWQVLGRHRRQERLSDAKQKLIGGVLATLGIVVALKWLSVACP</sequence>
<dbReference type="AlphaFoldDB" id="A0A813JYG2"/>
<organism evidence="1 2">
    <name type="scientific">Polarella glacialis</name>
    <name type="common">Dinoflagellate</name>
    <dbReference type="NCBI Taxonomy" id="89957"/>
    <lineage>
        <taxon>Eukaryota</taxon>
        <taxon>Sar</taxon>
        <taxon>Alveolata</taxon>
        <taxon>Dinophyceae</taxon>
        <taxon>Suessiales</taxon>
        <taxon>Suessiaceae</taxon>
        <taxon>Polarella</taxon>
    </lineage>
</organism>
<protein>
    <submittedName>
        <fullName evidence="1">Uncharacterized protein</fullName>
    </submittedName>
</protein>
<dbReference type="Proteomes" id="UP000626109">
    <property type="component" value="Unassembled WGS sequence"/>
</dbReference>
<accession>A0A813JYG2</accession>
<dbReference type="EMBL" id="CAJNNW010026796">
    <property type="protein sequence ID" value="CAE8687771.1"/>
    <property type="molecule type" value="Genomic_DNA"/>
</dbReference>
<gene>
    <name evidence="1" type="ORF">PGLA2088_LOCUS25602</name>
</gene>
<proteinExistence type="predicted"/>
<name>A0A813JYG2_POLGL</name>
<evidence type="ECO:0000313" key="2">
    <source>
        <dbReference type="Proteomes" id="UP000626109"/>
    </source>
</evidence>
<reference evidence="1" key="1">
    <citation type="submission" date="2021-02" db="EMBL/GenBank/DDBJ databases">
        <authorList>
            <person name="Dougan E. K."/>
            <person name="Rhodes N."/>
            <person name="Thang M."/>
            <person name="Chan C."/>
        </authorList>
    </citation>
    <scope>NUCLEOTIDE SEQUENCE</scope>
</reference>
<evidence type="ECO:0000313" key="1">
    <source>
        <dbReference type="EMBL" id="CAE8687771.1"/>
    </source>
</evidence>